<sequence length="285" mass="32096">MKDTGLVLEGGGMRGLYTAGALEYFLTHNIHFPYIVGVSAGASMACSYLSRQHGRNKQVNIGLVNDPRFLGFRNLLRERSLFGMNFLFDEIPTKIVPLDFKEIAESDQELVIGTTDCRTGKPYYIKSSQCDDLLNAVRASSSIPLLSPVVNYEGRELVDGGVADPIPIKKAEEAGYKRNIVILTREKGYRKKGSRMQRVTNKLLRKYPNLIETIETRHQLYNRTLDYIDELEETGKIFVLRPSREVSISRTEKSQEKLTTLYEAGYSDAKALFPDLQASNTTLPS</sequence>
<dbReference type="Pfam" id="PF19890">
    <property type="entry name" value="DUF6363"/>
    <property type="match status" value="1"/>
</dbReference>
<evidence type="ECO:0000313" key="6">
    <source>
        <dbReference type="EMBL" id="MFC5713892.1"/>
    </source>
</evidence>
<evidence type="ECO:0000256" key="3">
    <source>
        <dbReference type="ARBA" id="ARBA00023098"/>
    </source>
</evidence>
<dbReference type="Pfam" id="PF01734">
    <property type="entry name" value="Patatin"/>
    <property type="match status" value="1"/>
</dbReference>
<dbReference type="PANTHER" id="PTHR14226">
    <property type="entry name" value="NEUROPATHY TARGET ESTERASE/SWISS CHEESE D.MELANOGASTER"/>
    <property type="match status" value="1"/>
</dbReference>
<dbReference type="InterPro" id="IPR002641">
    <property type="entry name" value="PNPLA_dom"/>
</dbReference>
<dbReference type="EMBL" id="JBHSOZ010000008">
    <property type="protein sequence ID" value="MFC5713892.1"/>
    <property type="molecule type" value="Genomic_DNA"/>
</dbReference>
<feature type="short sequence motif" description="DGA/G" evidence="4">
    <location>
        <begin position="159"/>
        <end position="161"/>
    </location>
</feature>
<dbReference type="InterPro" id="IPR016035">
    <property type="entry name" value="Acyl_Trfase/lysoPLipase"/>
</dbReference>
<reference evidence="7" key="1">
    <citation type="journal article" date="2019" name="Int. J. Syst. Evol. Microbiol.">
        <title>The Global Catalogue of Microorganisms (GCM) 10K type strain sequencing project: providing services to taxonomists for standard genome sequencing and annotation.</title>
        <authorList>
            <consortium name="The Broad Institute Genomics Platform"/>
            <consortium name="The Broad Institute Genome Sequencing Center for Infectious Disease"/>
            <person name="Wu L."/>
            <person name="Ma J."/>
        </authorList>
    </citation>
    <scope>NUCLEOTIDE SEQUENCE [LARGE SCALE GENOMIC DNA]</scope>
    <source>
        <strain evidence="7">CECT 7184</strain>
    </source>
</reference>
<keyword evidence="1 4" id="KW-0378">Hydrolase</keyword>
<evidence type="ECO:0000259" key="5">
    <source>
        <dbReference type="PROSITE" id="PS51635"/>
    </source>
</evidence>
<dbReference type="InterPro" id="IPR045943">
    <property type="entry name" value="DUF6363"/>
</dbReference>
<dbReference type="Proteomes" id="UP001596142">
    <property type="component" value="Unassembled WGS sequence"/>
</dbReference>
<evidence type="ECO:0000256" key="2">
    <source>
        <dbReference type="ARBA" id="ARBA00022963"/>
    </source>
</evidence>
<evidence type="ECO:0000313" key="7">
    <source>
        <dbReference type="Proteomes" id="UP001596142"/>
    </source>
</evidence>
<proteinExistence type="predicted"/>
<protein>
    <submittedName>
        <fullName evidence="6">Patatin family protein</fullName>
    </submittedName>
</protein>
<dbReference type="RefSeq" id="WP_385942240.1">
    <property type="nucleotide sequence ID" value="NZ_JBHSOZ010000008.1"/>
</dbReference>
<feature type="active site" description="Nucleophile" evidence="4">
    <location>
        <position position="39"/>
    </location>
</feature>
<organism evidence="6 7">
    <name type="scientific">Thalassorhabdus alkalitolerans</name>
    <dbReference type="NCBI Taxonomy" id="2282697"/>
    <lineage>
        <taxon>Bacteria</taxon>
        <taxon>Bacillati</taxon>
        <taxon>Bacillota</taxon>
        <taxon>Bacilli</taxon>
        <taxon>Bacillales</taxon>
        <taxon>Bacillaceae</taxon>
        <taxon>Thalassorhabdus</taxon>
    </lineage>
</organism>
<dbReference type="InterPro" id="IPR037483">
    <property type="entry name" value="YjjU-like"/>
</dbReference>
<keyword evidence="2 4" id="KW-0442">Lipid degradation</keyword>
<dbReference type="CDD" id="cd07208">
    <property type="entry name" value="Pat_hypo_Ecoli_yjju_like"/>
    <property type="match status" value="1"/>
</dbReference>
<evidence type="ECO:0000256" key="1">
    <source>
        <dbReference type="ARBA" id="ARBA00022801"/>
    </source>
</evidence>
<dbReference type="Gene3D" id="3.40.1090.10">
    <property type="entry name" value="Cytosolic phospholipase A2 catalytic domain"/>
    <property type="match status" value="2"/>
</dbReference>
<evidence type="ECO:0000256" key="4">
    <source>
        <dbReference type="PROSITE-ProRule" id="PRU01161"/>
    </source>
</evidence>
<dbReference type="PANTHER" id="PTHR14226:SF25">
    <property type="entry name" value="PHOSPHOESTERASE"/>
    <property type="match status" value="1"/>
</dbReference>
<accession>A0ABW0YRA3</accession>
<dbReference type="PROSITE" id="PS51635">
    <property type="entry name" value="PNPLA"/>
    <property type="match status" value="1"/>
</dbReference>
<feature type="domain" description="PNPLA" evidence="5">
    <location>
        <begin position="6"/>
        <end position="172"/>
    </location>
</feature>
<name>A0ABW0YRA3_9BACI</name>
<feature type="active site" description="Proton acceptor" evidence="4">
    <location>
        <position position="159"/>
    </location>
</feature>
<keyword evidence="3 4" id="KW-0443">Lipid metabolism</keyword>
<dbReference type="InterPro" id="IPR050301">
    <property type="entry name" value="NTE"/>
</dbReference>
<comment type="caution">
    <text evidence="6">The sequence shown here is derived from an EMBL/GenBank/DDBJ whole genome shotgun (WGS) entry which is preliminary data.</text>
</comment>
<keyword evidence="7" id="KW-1185">Reference proteome</keyword>
<gene>
    <name evidence="6" type="ORF">ACFPU1_14070</name>
</gene>
<dbReference type="SUPFAM" id="SSF52151">
    <property type="entry name" value="FabD/lysophospholipase-like"/>
    <property type="match status" value="1"/>
</dbReference>
<feature type="short sequence motif" description="GXSXG" evidence="4">
    <location>
        <begin position="37"/>
        <end position="41"/>
    </location>
</feature>
<feature type="short sequence motif" description="GXGXXG" evidence="4">
    <location>
        <begin position="10"/>
        <end position="15"/>
    </location>
</feature>